<proteinExistence type="predicted"/>
<dbReference type="OrthoDB" id="1149618at2759"/>
<dbReference type="InterPro" id="IPR011205">
    <property type="entry name" value="UCP015417_vWA"/>
</dbReference>
<evidence type="ECO:0000259" key="1">
    <source>
        <dbReference type="Pfam" id="PF11443"/>
    </source>
</evidence>
<dbReference type="AlphaFoldDB" id="A0A1V9YGP6"/>
<evidence type="ECO:0000313" key="4">
    <source>
        <dbReference type="Proteomes" id="UP000243579"/>
    </source>
</evidence>
<dbReference type="Pfam" id="PF11443">
    <property type="entry name" value="DUF2828"/>
    <property type="match status" value="2"/>
</dbReference>
<dbReference type="InterPro" id="IPR036465">
    <property type="entry name" value="vWFA_dom_sf"/>
</dbReference>
<evidence type="ECO:0008006" key="5">
    <source>
        <dbReference type="Google" id="ProtNLM"/>
    </source>
</evidence>
<organism evidence="3 4">
    <name type="scientific">Achlya hypogyna</name>
    <name type="common">Oomycete</name>
    <name type="synonym">Protoachlya hypogyna</name>
    <dbReference type="NCBI Taxonomy" id="1202772"/>
    <lineage>
        <taxon>Eukaryota</taxon>
        <taxon>Sar</taxon>
        <taxon>Stramenopiles</taxon>
        <taxon>Oomycota</taxon>
        <taxon>Saprolegniomycetes</taxon>
        <taxon>Saprolegniales</taxon>
        <taxon>Achlyaceae</taxon>
        <taxon>Achlya</taxon>
    </lineage>
</organism>
<protein>
    <recommendedName>
        <fullName evidence="5">TROVE domain-containing protein</fullName>
    </recommendedName>
</protein>
<keyword evidence="4" id="KW-1185">Reference proteome</keyword>
<dbReference type="Proteomes" id="UP000243579">
    <property type="component" value="Unassembled WGS sequence"/>
</dbReference>
<reference evidence="3 4" key="1">
    <citation type="journal article" date="2014" name="Genome Biol. Evol.">
        <title>The secreted proteins of Achlya hypogyna and Thraustotheca clavata identify the ancestral oomycete secretome and reveal gene acquisitions by horizontal gene transfer.</title>
        <authorList>
            <person name="Misner I."/>
            <person name="Blouin N."/>
            <person name="Leonard G."/>
            <person name="Richards T.A."/>
            <person name="Lane C.E."/>
        </authorList>
    </citation>
    <scope>NUCLEOTIDE SEQUENCE [LARGE SCALE GENOMIC DNA]</scope>
    <source>
        <strain evidence="3 4">ATCC 48635</strain>
    </source>
</reference>
<dbReference type="Pfam" id="PF25043">
    <property type="entry name" value="DUF7788"/>
    <property type="match status" value="1"/>
</dbReference>
<feature type="domain" description="DUF2828" evidence="1">
    <location>
        <begin position="21"/>
        <end position="109"/>
    </location>
</feature>
<dbReference type="PIRSF" id="PIRSF015417">
    <property type="entry name" value="T31B5_30_vWA"/>
    <property type="match status" value="1"/>
</dbReference>
<dbReference type="SUPFAM" id="SSF53300">
    <property type="entry name" value="vWA-like"/>
    <property type="match status" value="1"/>
</dbReference>
<dbReference type="PANTHER" id="PTHR31373">
    <property type="entry name" value="OS06G0652100 PROTEIN"/>
    <property type="match status" value="1"/>
</dbReference>
<feature type="domain" description="DUF7788" evidence="2">
    <location>
        <begin position="300"/>
        <end position="471"/>
    </location>
</feature>
<evidence type="ECO:0000259" key="2">
    <source>
        <dbReference type="Pfam" id="PF25043"/>
    </source>
</evidence>
<gene>
    <name evidence="3" type="ORF">ACHHYP_12591</name>
</gene>
<dbReference type="InterPro" id="IPR058580">
    <property type="entry name" value="DUF2828"/>
</dbReference>
<dbReference type="InterPro" id="IPR056690">
    <property type="entry name" value="DUF7788"/>
</dbReference>
<dbReference type="CDD" id="cd00198">
    <property type="entry name" value="vWFA"/>
    <property type="match status" value="1"/>
</dbReference>
<feature type="domain" description="DUF2828" evidence="1">
    <location>
        <begin position="132"/>
        <end position="296"/>
    </location>
</feature>
<dbReference type="Gene3D" id="3.40.50.410">
    <property type="entry name" value="von Willebrand factor, type A domain"/>
    <property type="match status" value="1"/>
</dbReference>
<sequence length="508" mass="55548">MASFAEAAKEVAARTSTLTTTDNGALTHATSTSGRVDLFAGALRNTAGDRMEKLLAASYAEDPLHTLKILAYTRDIRGGKGERAISRQGLVWLANHHLKELEHNLAHFVGFYGRYDDLLALMGTPAEDYAIRLYARQLKADLKALQAKKPVSLCAKWVPSENKRADKKSHVTSKLAKALGVRPAELRKMYLSPLRKALQLVESQMCAKEWDAIDFNKVPSVAMKNHGKPDHAFMRHCATAFAEWKSGLSTGATKVNAGVLFPHQIVEAYYRGQTKDELLEAQWASLEKDTRALGTLSRTLVMSDVSGSMQGNPMLVSIALGIMVSSVVADEFNGLVLTFETSPRFHHVVGDSLHAKVNNLKAAPWGGSTDFAAAFRAVIALGTAKQIPRERMPQKLIVVSDMQFNCADRNFETNYEVLAREFAAAGYDVPQLVFWNVAGSTTDYATLATQANVSLLSGFSPNVLKAVLAGEDAPTPFQTMLTAILDARYDLITLPTDDVDIDFDIEIV</sequence>
<comment type="caution">
    <text evidence="3">The sequence shown here is derived from an EMBL/GenBank/DDBJ whole genome shotgun (WGS) entry which is preliminary data.</text>
</comment>
<accession>A0A1V9YGP6</accession>
<name>A0A1V9YGP6_ACHHY</name>
<dbReference type="EMBL" id="JNBR01001831">
    <property type="protein sequence ID" value="OQR84881.1"/>
    <property type="molecule type" value="Genomic_DNA"/>
</dbReference>
<dbReference type="PANTHER" id="PTHR31373:SF27">
    <property type="entry name" value="TROVE DOMAIN-CONTAINING PROTEIN"/>
    <property type="match status" value="1"/>
</dbReference>
<evidence type="ECO:0000313" key="3">
    <source>
        <dbReference type="EMBL" id="OQR84881.1"/>
    </source>
</evidence>